<evidence type="ECO:0000313" key="3">
    <source>
        <dbReference type="Proteomes" id="UP000663193"/>
    </source>
</evidence>
<reference evidence="3" key="1">
    <citation type="journal article" date="2021" name="BMC Genomics">
        <title>Chromosome-level genome assembly and manually-curated proteome of model necrotroph Parastagonospora nodorum Sn15 reveals a genome-wide trove of candidate effector homologs, and redundancy of virulence-related functions within an accessory chromosome.</title>
        <authorList>
            <person name="Bertazzoni S."/>
            <person name="Jones D.A.B."/>
            <person name="Phan H.T."/>
            <person name="Tan K.-C."/>
            <person name="Hane J.K."/>
        </authorList>
    </citation>
    <scope>NUCLEOTIDE SEQUENCE [LARGE SCALE GENOMIC DNA]</scope>
    <source>
        <strain evidence="3">SN15 / ATCC MYA-4574 / FGSC 10173)</strain>
    </source>
</reference>
<dbReference type="VEuPathDB" id="FungiDB:JI435_147200"/>
<proteinExistence type="predicted"/>
<dbReference type="Proteomes" id="UP000663193">
    <property type="component" value="Chromosome 20"/>
</dbReference>
<dbReference type="InterPro" id="IPR036770">
    <property type="entry name" value="Ankyrin_rpt-contain_sf"/>
</dbReference>
<sequence>MYIFEMQVPPELVAIVLHHLVCSGPRNAWLARGTCSDYVTTFRTVIEHDIVTYQTNDVLRQSEKIMAHMMPRYLAQRSKRLLDVDSALPTRINNMMDYLCSELHIVTIDHKEACRRELCKGLVNIMGHYRVANILWDRMSGLFGGFRSTALTTGVEQNMLRQDRLMAAMVARQYHLVYAQVPQNVDVSFELGWEPLVLAVRTKDDKLLQAILEALALAGNCPSAAWANFSAAEAAGIALDKRNIAHALAIIDGIQYSGIALTETTCNRWLEVAMEIGVPCLVQATLRVRSPTHAKIKPKLFEATCKAKEYKVAVLLLDHMDLSVGGLNTLPLHVAVRAQNLDLIAAVLDAGADVNQRVYQTGGPKMQKDRKYTCPVEVAMRCGTPGLKLLLERGATIPPLRRWFKERRAYNLLRDESFVRKERKRFPSYPDFQRMTVIEADSY</sequence>
<gene>
    <name evidence="2" type="ORF">JI435_147200</name>
</gene>
<dbReference type="PROSITE" id="PS50297">
    <property type="entry name" value="ANK_REP_REGION"/>
    <property type="match status" value="1"/>
</dbReference>
<evidence type="ECO:0000256" key="1">
    <source>
        <dbReference type="PROSITE-ProRule" id="PRU00023"/>
    </source>
</evidence>
<keyword evidence="1" id="KW-0040">ANK repeat</keyword>
<accession>A0A7U2IAA2</accession>
<dbReference type="KEGG" id="pno:SNOG_14720"/>
<dbReference type="PROSITE" id="PS50088">
    <property type="entry name" value="ANK_REPEAT"/>
    <property type="match status" value="1"/>
</dbReference>
<dbReference type="SUPFAM" id="SSF48403">
    <property type="entry name" value="Ankyrin repeat"/>
    <property type="match status" value="1"/>
</dbReference>
<organism evidence="2 3">
    <name type="scientific">Phaeosphaeria nodorum (strain SN15 / ATCC MYA-4574 / FGSC 10173)</name>
    <name type="common">Glume blotch fungus</name>
    <name type="synonym">Parastagonospora nodorum</name>
    <dbReference type="NCBI Taxonomy" id="321614"/>
    <lineage>
        <taxon>Eukaryota</taxon>
        <taxon>Fungi</taxon>
        <taxon>Dikarya</taxon>
        <taxon>Ascomycota</taxon>
        <taxon>Pezizomycotina</taxon>
        <taxon>Dothideomycetes</taxon>
        <taxon>Pleosporomycetidae</taxon>
        <taxon>Pleosporales</taxon>
        <taxon>Pleosporineae</taxon>
        <taxon>Phaeosphaeriaceae</taxon>
        <taxon>Parastagonospora</taxon>
    </lineage>
</organism>
<protein>
    <submittedName>
        <fullName evidence="2">Uncharacterized protein</fullName>
    </submittedName>
</protein>
<dbReference type="RefSeq" id="XP_001804902.1">
    <property type="nucleotide sequence ID" value="XM_001804850.1"/>
</dbReference>
<feature type="repeat" description="ANK" evidence="1">
    <location>
        <begin position="327"/>
        <end position="359"/>
    </location>
</feature>
<dbReference type="Gene3D" id="1.25.40.20">
    <property type="entry name" value="Ankyrin repeat-containing domain"/>
    <property type="match status" value="1"/>
</dbReference>
<dbReference type="InterPro" id="IPR002110">
    <property type="entry name" value="Ankyrin_rpt"/>
</dbReference>
<evidence type="ECO:0000313" key="2">
    <source>
        <dbReference type="EMBL" id="QRD06157.1"/>
    </source>
</evidence>
<dbReference type="OrthoDB" id="3671334at2759"/>
<dbReference type="AlphaFoldDB" id="A0A7U2IAA2"/>
<dbReference type="SMART" id="SM00248">
    <property type="entry name" value="ANK"/>
    <property type="match status" value="2"/>
</dbReference>
<name>A0A7U2IAA2_PHANO</name>
<dbReference type="EMBL" id="CP069042">
    <property type="protein sequence ID" value="QRD06157.1"/>
    <property type="molecule type" value="Genomic_DNA"/>
</dbReference>
<dbReference type="OMA" id="EINTTHE"/>
<keyword evidence="3" id="KW-1185">Reference proteome</keyword>